<dbReference type="SUPFAM" id="SSF56349">
    <property type="entry name" value="DNA breaking-rejoining enzymes"/>
    <property type="match status" value="1"/>
</dbReference>
<organism evidence="1 2">
    <name type="scientific">Sphingomonas melonis TY</name>
    <dbReference type="NCBI Taxonomy" id="621456"/>
    <lineage>
        <taxon>Bacteria</taxon>
        <taxon>Pseudomonadati</taxon>
        <taxon>Pseudomonadota</taxon>
        <taxon>Alphaproteobacteria</taxon>
        <taxon>Sphingomonadales</taxon>
        <taxon>Sphingomonadaceae</taxon>
        <taxon>Sphingomonas</taxon>
    </lineage>
</organism>
<dbReference type="Pfam" id="PF00589">
    <property type="entry name" value="Phage_integrase"/>
    <property type="match status" value="1"/>
</dbReference>
<dbReference type="Proteomes" id="UP000078460">
    <property type="component" value="Unassembled WGS sequence"/>
</dbReference>
<name>A0A154NDF4_9SPHN</name>
<dbReference type="AlphaFoldDB" id="A0A154NDF4"/>
<evidence type="ECO:0000313" key="1">
    <source>
        <dbReference type="EMBL" id="KZB96819.1"/>
    </source>
</evidence>
<dbReference type="GeneID" id="93800200"/>
<protein>
    <submittedName>
        <fullName evidence="1">Uncharacterized protein</fullName>
    </submittedName>
</protein>
<dbReference type="KEGG" id="smy:BJP26_09510"/>
<dbReference type="InterPro" id="IPR011010">
    <property type="entry name" value="DNA_brk_join_enz"/>
</dbReference>
<dbReference type="EMBL" id="LQCK02000001">
    <property type="protein sequence ID" value="KZB96819.1"/>
    <property type="molecule type" value="Genomic_DNA"/>
</dbReference>
<keyword evidence="2" id="KW-1185">Reference proteome</keyword>
<dbReference type="RefSeq" id="WP_024310554.1">
    <property type="nucleotide sequence ID" value="NZ_CP017578.1"/>
</dbReference>
<dbReference type="STRING" id="621456.BJP26_09510"/>
<dbReference type="GO" id="GO:0006310">
    <property type="term" value="P:DNA recombination"/>
    <property type="evidence" value="ECO:0007669"/>
    <property type="project" value="InterPro"/>
</dbReference>
<dbReference type="InterPro" id="IPR013762">
    <property type="entry name" value="Integrase-like_cat_sf"/>
</dbReference>
<dbReference type="PROSITE" id="PS51898">
    <property type="entry name" value="TYR_RECOMBINASE"/>
    <property type="match status" value="1"/>
</dbReference>
<comment type="caution">
    <text evidence="1">The sequence shown here is derived from an EMBL/GenBank/DDBJ whole genome shotgun (WGS) entry which is preliminary data.</text>
</comment>
<dbReference type="GO" id="GO:0015074">
    <property type="term" value="P:DNA integration"/>
    <property type="evidence" value="ECO:0007669"/>
    <property type="project" value="InterPro"/>
</dbReference>
<accession>A0A154NDF4</accession>
<evidence type="ECO:0000313" key="2">
    <source>
        <dbReference type="Proteomes" id="UP000078460"/>
    </source>
</evidence>
<proteinExistence type="predicted"/>
<gene>
    <name evidence="1" type="ORF">AVM11_01355</name>
</gene>
<sequence>MRWLTHAQVDRLLGELPAHQQDLMLFALATGLRQGNIKRLTWDQVDLTRHIVTIEHGETKNGEALGVPLNDLAVSVLERQMGKQCEHVFTYAGASDRAGEYAALAGGLESGRHRRFPLARPAPYLGELATAE</sequence>
<dbReference type="GO" id="GO:0003677">
    <property type="term" value="F:DNA binding"/>
    <property type="evidence" value="ECO:0007669"/>
    <property type="project" value="InterPro"/>
</dbReference>
<dbReference type="InterPro" id="IPR002104">
    <property type="entry name" value="Integrase_catalytic"/>
</dbReference>
<reference evidence="1" key="1">
    <citation type="submission" date="2016-03" db="EMBL/GenBank/DDBJ databases">
        <title>Sphingomonas melonis TY, whole genome shotgun sequencing.</title>
        <authorList>
            <person name="Wang H."/>
            <person name="Zhu P."/>
        </authorList>
    </citation>
    <scope>NUCLEOTIDE SEQUENCE [LARGE SCALE GENOMIC DNA]</scope>
    <source>
        <strain evidence="1">TY</strain>
    </source>
</reference>
<dbReference type="Gene3D" id="1.10.443.10">
    <property type="entry name" value="Intergrase catalytic core"/>
    <property type="match status" value="1"/>
</dbReference>